<dbReference type="Proteomes" id="UP000760480">
    <property type="component" value="Unassembled WGS sequence"/>
</dbReference>
<evidence type="ECO:0000256" key="1">
    <source>
        <dbReference type="SAM" id="Phobius"/>
    </source>
</evidence>
<protein>
    <submittedName>
        <fullName evidence="2">Uncharacterized protein</fullName>
    </submittedName>
</protein>
<feature type="transmembrane region" description="Helical" evidence="1">
    <location>
        <begin position="9"/>
        <end position="28"/>
    </location>
</feature>
<keyword evidence="1" id="KW-1133">Transmembrane helix</keyword>
<accession>A0ABX1TPZ2</accession>
<evidence type="ECO:0000313" key="2">
    <source>
        <dbReference type="EMBL" id="NMQ20732.1"/>
    </source>
</evidence>
<keyword evidence="1" id="KW-0812">Transmembrane</keyword>
<keyword evidence="3" id="KW-1185">Reference proteome</keyword>
<dbReference type="EMBL" id="SPMZ01000060">
    <property type="protein sequence ID" value="NMQ20732.1"/>
    <property type="molecule type" value="Genomic_DNA"/>
</dbReference>
<name>A0ABX1TPZ2_9GAMM</name>
<keyword evidence="1" id="KW-0472">Membrane</keyword>
<feature type="transmembrane region" description="Helical" evidence="1">
    <location>
        <begin position="40"/>
        <end position="58"/>
    </location>
</feature>
<gene>
    <name evidence="2" type="ORF">E4P82_16945</name>
</gene>
<proteinExistence type="predicted"/>
<organism evidence="2 3">
    <name type="scientific">Candidatus Competibacter phosphatis</name>
    <dbReference type="NCBI Taxonomy" id="221280"/>
    <lineage>
        <taxon>Bacteria</taxon>
        <taxon>Pseudomonadati</taxon>
        <taxon>Pseudomonadota</taxon>
        <taxon>Gammaproteobacteria</taxon>
        <taxon>Candidatus Competibacteraceae</taxon>
        <taxon>Candidatus Competibacter</taxon>
    </lineage>
</organism>
<comment type="caution">
    <text evidence="2">The sequence shown here is derived from an EMBL/GenBank/DDBJ whole genome shotgun (WGS) entry which is preliminary data.</text>
</comment>
<sequence>MDEPRHVDQFFYGLVGICIVLLLGDLLYHKHATFSFESWFGFFAWYGFICCVALVLLAKQMRKVVKRDEDYYGD</sequence>
<evidence type="ECO:0000313" key="3">
    <source>
        <dbReference type="Proteomes" id="UP000760480"/>
    </source>
</evidence>
<reference evidence="2 3" key="1">
    <citation type="submission" date="2019-03" db="EMBL/GenBank/DDBJ databases">
        <title>Metabolic reconstructions from genomes of highly enriched 'Candidatus Accumulibacter' and 'Candidatus Competibacter' bioreactor populations.</title>
        <authorList>
            <person name="Annavajhala M.K."/>
            <person name="Welles L."/>
            <person name="Abbas B."/>
            <person name="Sorokin D."/>
            <person name="Park H."/>
            <person name="Van Loosdrecht M."/>
            <person name="Chandran K."/>
        </authorList>
    </citation>
    <scope>NUCLEOTIDE SEQUENCE [LARGE SCALE GENOMIC DNA]</scope>
    <source>
        <strain evidence="2 3">SBR_G</strain>
    </source>
</reference>